<feature type="transmembrane region" description="Helical" evidence="12">
    <location>
        <begin position="50"/>
        <end position="70"/>
    </location>
</feature>
<keyword evidence="4" id="KW-0349">Heme</keyword>
<comment type="function">
    <text evidence="11">Two-heme-containing cytochrome. Catalyzes ascorbate-dependent trans-membrane electron transfer by utilizing a concerted H(+)/e(-) transfer mechanism.</text>
</comment>
<dbReference type="PANTHER" id="PTHR10106">
    <property type="entry name" value="CYTOCHROME B561-RELATED"/>
    <property type="match status" value="1"/>
</dbReference>
<comment type="subcellular location">
    <subcellularLocation>
        <location evidence="2">Membrane</location>
        <topology evidence="2">Multi-pass membrane protein</topology>
    </subcellularLocation>
</comment>
<dbReference type="InterPro" id="IPR043205">
    <property type="entry name" value="CYB561/CYBRD1-like"/>
</dbReference>
<keyword evidence="7" id="KW-0249">Electron transport</keyword>
<evidence type="ECO:0000256" key="4">
    <source>
        <dbReference type="ARBA" id="ARBA00022617"/>
    </source>
</evidence>
<dbReference type="PANTHER" id="PTHR10106:SF41">
    <property type="entry name" value="TRANSMEMBRANE ASCORBATE FERRIREDUCTASE 4-RELATED"/>
    <property type="match status" value="1"/>
</dbReference>
<dbReference type="KEGG" id="pda:103715956"/>
<proteinExistence type="predicted"/>
<dbReference type="AlphaFoldDB" id="A0A8B7CLW2"/>
<evidence type="ECO:0000256" key="8">
    <source>
        <dbReference type="ARBA" id="ARBA00022989"/>
    </source>
</evidence>
<dbReference type="GO" id="GO:0046872">
    <property type="term" value="F:metal ion binding"/>
    <property type="evidence" value="ECO:0007669"/>
    <property type="project" value="UniProtKB-KW"/>
</dbReference>
<evidence type="ECO:0000256" key="9">
    <source>
        <dbReference type="ARBA" id="ARBA00023004"/>
    </source>
</evidence>
<feature type="transmembrane region" description="Helical" evidence="12">
    <location>
        <begin position="196"/>
        <end position="217"/>
    </location>
</feature>
<protein>
    <submittedName>
        <fullName evidence="15">Probable transmembrane ascorbate ferrireductase 4</fullName>
    </submittedName>
</protein>
<keyword evidence="10 12" id="KW-0472">Membrane</keyword>
<organism evidence="14 15">
    <name type="scientific">Phoenix dactylifera</name>
    <name type="common">Date palm</name>
    <dbReference type="NCBI Taxonomy" id="42345"/>
    <lineage>
        <taxon>Eukaryota</taxon>
        <taxon>Viridiplantae</taxon>
        <taxon>Streptophyta</taxon>
        <taxon>Embryophyta</taxon>
        <taxon>Tracheophyta</taxon>
        <taxon>Spermatophyta</taxon>
        <taxon>Magnoliopsida</taxon>
        <taxon>Liliopsida</taxon>
        <taxon>Arecaceae</taxon>
        <taxon>Coryphoideae</taxon>
        <taxon>Phoeniceae</taxon>
        <taxon>Phoenix</taxon>
    </lineage>
</organism>
<dbReference type="OrthoDB" id="907479at2759"/>
<reference evidence="15" key="2">
    <citation type="submission" date="2025-08" db="UniProtKB">
        <authorList>
            <consortium name="RefSeq"/>
        </authorList>
    </citation>
    <scope>IDENTIFICATION</scope>
    <source>
        <tissue evidence="15">Young leaves</tissue>
    </source>
</reference>
<evidence type="ECO:0000256" key="2">
    <source>
        <dbReference type="ARBA" id="ARBA00004141"/>
    </source>
</evidence>
<dbReference type="SMART" id="SM00665">
    <property type="entry name" value="B561"/>
    <property type="match status" value="1"/>
</dbReference>
<name>A0A8B7CLW2_PHODC</name>
<keyword evidence="5 12" id="KW-0812">Transmembrane</keyword>
<dbReference type="GO" id="GO:0016491">
    <property type="term" value="F:oxidoreductase activity"/>
    <property type="evidence" value="ECO:0007669"/>
    <property type="project" value="InterPro"/>
</dbReference>
<dbReference type="InterPro" id="IPR006593">
    <property type="entry name" value="Cyt_b561/ferric_Rdtase_TM"/>
</dbReference>
<dbReference type="Gene3D" id="1.20.120.1770">
    <property type="match status" value="1"/>
</dbReference>
<evidence type="ECO:0000256" key="12">
    <source>
        <dbReference type="SAM" id="Phobius"/>
    </source>
</evidence>
<evidence type="ECO:0000256" key="5">
    <source>
        <dbReference type="ARBA" id="ARBA00022692"/>
    </source>
</evidence>
<dbReference type="FunFam" id="1.20.120.1770:FF:000001">
    <property type="entry name" value="Cytochrome b reductase 1"/>
    <property type="match status" value="1"/>
</dbReference>
<feature type="transmembrane region" description="Helical" evidence="12">
    <location>
        <begin position="82"/>
        <end position="100"/>
    </location>
</feature>
<evidence type="ECO:0000256" key="1">
    <source>
        <dbReference type="ARBA" id="ARBA00001970"/>
    </source>
</evidence>
<accession>A0A8B7CLW2</accession>
<keyword evidence="14" id="KW-1185">Reference proteome</keyword>
<evidence type="ECO:0000259" key="13">
    <source>
        <dbReference type="PROSITE" id="PS50939"/>
    </source>
</evidence>
<dbReference type="PROSITE" id="PS50939">
    <property type="entry name" value="CYTOCHROME_B561"/>
    <property type="match status" value="1"/>
</dbReference>
<keyword evidence="8 12" id="KW-1133">Transmembrane helix</keyword>
<feature type="domain" description="Cytochrome b561" evidence="13">
    <location>
        <begin position="7"/>
        <end position="217"/>
    </location>
</feature>
<reference evidence="14" key="1">
    <citation type="journal article" date="2019" name="Nat. Commun.">
        <title>Genome-wide association mapping of date palm fruit traits.</title>
        <authorList>
            <person name="Hazzouri K.M."/>
            <person name="Gros-Balthazard M."/>
            <person name="Flowers J.M."/>
            <person name="Copetti D."/>
            <person name="Lemansour A."/>
            <person name="Lebrun M."/>
            <person name="Masmoudi K."/>
            <person name="Ferrand S."/>
            <person name="Dhar M.I."/>
            <person name="Fresquez Z.A."/>
            <person name="Rosas U."/>
            <person name="Zhang J."/>
            <person name="Talag J."/>
            <person name="Lee S."/>
            <person name="Kudrna D."/>
            <person name="Powell R.F."/>
            <person name="Leitch I.J."/>
            <person name="Krueger R.R."/>
            <person name="Wing R.A."/>
            <person name="Amiri K.M.A."/>
            <person name="Purugganan M.D."/>
        </authorList>
    </citation>
    <scope>NUCLEOTIDE SEQUENCE [LARGE SCALE GENOMIC DNA]</scope>
    <source>
        <strain evidence="14">cv. Khalas</strain>
    </source>
</reference>
<dbReference type="Proteomes" id="UP000228380">
    <property type="component" value="Chromosome 4"/>
</dbReference>
<evidence type="ECO:0000256" key="3">
    <source>
        <dbReference type="ARBA" id="ARBA00022448"/>
    </source>
</evidence>
<feature type="transmembrane region" description="Helical" evidence="12">
    <location>
        <begin position="152"/>
        <end position="176"/>
    </location>
</feature>
<evidence type="ECO:0000256" key="10">
    <source>
        <dbReference type="ARBA" id="ARBA00023136"/>
    </source>
</evidence>
<evidence type="ECO:0000256" key="6">
    <source>
        <dbReference type="ARBA" id="ARBA00022723"/>
    </source>
</evidence>
<gene>
    <name evidence="15" type="primary">LOC103715956</name>
</gene>
<keyword evidence="6" id="KW-0479">Metal-binding</keyword>
<comment type="cofactor">
    <cofactor evidence="1">
        <name>heme b</name>
        <dbReference type="ChEBI" id="CHEBI:60344"/>
    </cofactor>
</comment>
<feature type="transmembrane region" description="Helical" evidence="12">
    <location>
        <begin position="120"/>
        <end position="140"/>
    </location>
</feature>
<dbReference type="GO" id="GO:0016020">
    <property type="term" value="C:membrane"/>
    <property type="evidence" value="ECO:0007669"/>
    <property type="project" value="UniProtKB-SubCell"/>
</dbReference>
<evidence type="ECO:0000313" key="14">
    <source>
        <dbReference type="Proteomes" id="UP000228380"/>
    </source>
</evidence>
<keyword evidence="3" id="KW-0813">Transport</keyword>
<dbReference type="Pfam" id="PF03188">
    <property type="entry name" value="Cytochrom_B561"/>
    <property type="match status" value="1"/>
</dbReference>
<evidence type="ECO:0000256" key="11">
    <source>
        <dbReference type="ARBA" id="ARBA00053762"/>
    </source>
</evidence>
<evidence type="ECO:0000256" key="7">
    <source>
        <dbReference type="ARBA" id="ARBA00022982"/>
    </source>
</evidence>
<dbReference type="GeneID" id="103715956"/>
<keyword evidence="9" id="KW-0408">Iron</keyword>
<evidence type="ECO:0000313" key="15">
    <source>
        <dbReference type="RefSeq" id="XP_008801984.2"/>
    </source>
</evidence>
<sequence>MAGLLALARISGVLVAILVLVWTLSFRTTFLLPISTTSAAATSQLDHLYSVLHPLLMVIGFILLSGEGILAHRWLSGWSRKWMHLSLQGAALGFGLFGIWAKFKGNDGILANFYSLHSWMGLLCVALFAAQWVVGFLSFWRRGEGRRTRAALLPWHVFAGIYTYGLSVATAETGLLEKLTFLHINRGLPRRSPEATLVNALGLALAVLCGLVVLAAVSPKQRSNKDDNIATIKTSHCYSNGHQKAINFVQSYNNDDGTLNGKGIPF</sequence>
<dbReference type="RefSeq" id="XP_008801984.2">
    <property type="nucleotide sequence ID" value="XM_008803762.3"/>
</dbReference>